<protein>
    <submittedName>
        <fullName evidence="1">Uncharacterized protein</fullName>
    </submittedName>
</protein>
<keyword evidence="2" id="KW-1185">Reference proteome</keyword>
<organism evidence="1 2">
    <name type="scientific">Dimargaris verticillata</name>
    <dbReference type="NCBI Taxonomy" id="2761393"/>
    <lineage>
        <taxon>Eukaryota</taxon>
        <taxon>Fungi</taxon>
        <taxon>Fungi incertae sedis</taxon>
        <taxon>Zoopagomycota</taxon>
        <taxon>Kickxellomycotina</taxon>
        <taxon>Dimargaritomycetes</taxon>
        <taxon>Dimargaritales</taxon>
        <taxon>Dimargaritaceae</taxon>
        <taxon>Dimargaris</taxon>
    </lineage>
</organism>
<dbReference type="Proteomes" id="UP001151582">
    <property type="component" value="Unassembled WGS sequence"/>
</dbReference>
<name>A0A9W8EEZ8_9FUNG</name>
<evidence type="ECO:0000313" key="1">
    <source>
        <dbReference type="EMBL" id="KAJ1985273.1"/>
    </source>
</evidence>
<dbReference type="AlphaFoldDB" id="A0A9W8EEZ8"/>
<accession>A0A9W8EEZ8</accession>
<comment type="caution">
    <text evidence="1">The sequence shown here is derived from an EMBL/GenBank/DDBJ whole genome shotgun (WGS) entry which is preliminary data.</text>
</comment>
<gene>
    <name evidence="1" type="ORF">H4R34_000093</name>
</gene>
<dbReference type="OrthoDB" id="10361705at2759"/>
<proteinExistence type="predicted"/>
<sequence>MPTSDSHGLAPTTATINEWLALVVSKTDAAGHHAAITSLGEALPEWLAQWWTHSQAGPSTAEVLATVERIYSLRNETMDVWPINEPDPRDVNECQPVFDVWQWDLIPALLNCVAVTALVDPLDVAVVVRCHRLLHYYATTGSARERLIIYQGYLAQQLSPDIVTASDVASTAWALHYLLATFPRLRVRNPVAFLSDLFPLLTSILALIPYQAAFHSVNFSRDLWEQLASTHAPSRPLCSNDINVWSSGDSVLLPDSPFNSLPKPPLEARLVNQVHWQLVVGVHHLSLETLWLVEQLYPLWTPAASAEARIHDESNALSLAMARLTMGVFNIWVPDATGLAEQWFMVAQKRYRLPETNTDRPQSLERFACLASKLPKQRQFLDRLMAYASGTLNGDSEQAVCCYSLLALLFAACTLPDLTDAQPSCSQHLSEPFPFLLSWRQSQSIEKPFNAALVECFERGVVSLLRKPSVVQGGAATSSLYGPADNRGQALLLALVYVQYSQLTQHTPRPASMQLGRNDSVLDALFAFCCTGSANQRLISFRLVHSAIQMPALGEQTQLLTQWVYFLDSPTREHDAHWFHVLPTVAKDGVVQIYTDTLAKASLSTLCDHLLKDKHTRELWRQLFDVTGWPLSCELINRDRWQTWLAADSVGTKQLDPALAQHVILEYGAFMTRLVNLWLFVLLRCQVDQAASDNVYQRYYPELASSFFRPVDRLLAILKLVVRTDTTRSTADTAVSTTAQGLSKDSAYSMAGITRSVELLEMTLGRIAELHPKAAQ</sequence>
<dbReference type="EMBL" id="JANBQB010000002">
    <property type="protein sequence ID" value="KAJ1985273.1"/>
    <property type="molecule type" value="Genomic_DNA"/>
</dbReference>
<evidence type="ECO:0000313" key="2">
    <source>
        <dbReference type="Proteomes" id="UP001151582"/>
    </source>
</evidence>
<reference evidence="1" key="1">
    <citation type="submission" date="2022-07" db="EMBL/GenBank/DDBJ databases">
        <title>Phylogenomic reconstructions and comparative analyses of Kickxellomycotina fungi.</title>
        <authorList>
            <person name="Reynolds N.K."/>
            <person name="Stajich J.E."/>
            <person name="Barry K."/>
            <person name="Grigoriev I.V."/>
            <person name="Crous P."/>
            <person name="Smith M.E."/>
        </authorList>
    </citation>
    <scope>NUCLEOTIDE SEQUENCE</scope>
    <source>
        <strain evidence="1">RSA 567</strain>
    </source>
</reference>